<evidence type="ECO:0000259" key="5">
    <source>
        <dbReference type="PROSITE" id="PS50931"/>
    </source>
</evidence>
<evidence type="ECO:0000256" key="4">
    <source>
        <dbReference type="ARBA" id="ARBA00023163"/>
    </source>
</evidence>
<feature type="domain" description="HTH lysR-type" evidence="5">
    <location>
        <begin position="5"/>
        <end position="62"/>
    </location>
</feature>
<dbReference type="Pfam" id="PF03466">
    <property type="entry name" value="LysR_substrate"/>
    <property type="match status" value="1"/>
</dbReference>
<dbReference type="PANTHER" id="PTHR30537">
    <property type="entry name" value="HTH-TYPE TRANSCRIPTIONAL REGULATOR"/>
    <property type="match status" value="1"/>
</dbReference>
<dbReference type="Pfam" id="PF00126">
    <property type="entry name" value="HTH_1"/>
    <property type="match status" value="1"/>
</dbReference>
<keyword evidence="2" id="KW-0805">Transcription regulation</keyword>
<comment type="similarity">
    <text evidence="1">Belongs to the LysR transcriptional regulatory family.</text>
</comment>
<evidence type="ECO:0000313" key="7">
    <source>
        <dbReference type="Proteomes" id="UP001216510"/>
    </source>
</evidence>
<name>A0ABY8BA81_9BURK</name>
<dbReference type="EMBL" id="CP119083">
    <property type="protein sequence ID" value="WEF32835.1"/>
    <property type="molecule type" value="Genomic_DNA"/>
</dbReference>
<dbReference type="SUPFAM" id="SSF53850">
    <property type="entry name" value="Periplasmic binding protein-like II"/>
    <property type="match status" value="1"/>
</dbReference>
<dbReference type="CDD" id="cd08432">
    <property type="entry name" value="PBP2_GcdR_TrpI_HvrB_AmpR_like"/>
    <property type="match status" value="1"/>
</dbReference>
<keyword evidence="4" id="KW-0804">Transcription</keyword>
<dbReference type="InterPro" id="IPR005119">
    <property type="entry name" value="LysR_subst-bd"/>
</dbReference>
<proteinExistence type="inferred from homology"/>
<dbReference type="PANTHER" id="PTHR30537:SF26">
    <property type="entry name" value="GLYCINE CLEAVAGE SYSTEM TRANSCRIPTIONAL ACTIVATOR"/>
    <property type="match status" value="1"/>
</dbReference>
<evidence type="ECO:0000313" key="6">
    <source>
        <dbReference type="EMBL" id="WEF32835.1"/>
    </source>
</evidence>
<dbReference type="Gene3D" id="1.10.10.10">
    <property type="entry name" value="Winged helix-like DNA-binding domain superfamily/Winged helix DNA-binding domain"/>
    <property type="match status" value="1"/>
</dbReference>
<dbReference type="InterPro" id="IPR036390">
    <property type="entry name" value="WH_DNA-bd_sf"/>
</dbReference>
<organism evidence="6 7">
    <name type="scientific">Pseudoduganella chitinolytica</name>
    <dbReference type="NCBI Taxonomy" id="34070"/>
    <lineage>
        <taxon>Bacteria</taxon>
        <taxon>Pseudomonadati</taxon>
        <taxon>Pseudomonadota</taxon>
        <taxon>Betaproteobacteria</taxon>
        <taxon>Burkholderiales</taxon>
        <taxon>Oxalobacteraceae</taxon>
        <taxon>Telluria group</taxon>
        <taxon>Pseudoduganella</taxon>
    </lineage>
</organism>
<evidence type="ECO:0000256" key="3">
    <source>
        <dbReference type="ARBA" id="ARBA00023125"/>
    </source>
</evidence>
<dbReference type="Proteomes" id="UP001216510">
    <property type="component" value="Chromosome"/>
</dbReference>
<evidence type="ECO:0000256" key="2">
    <source>
        <dbReference type="ARBA" id="ARBA00023015"/>
    </source>
</evidence>
<protein>
    <submittedName>
        <fullName evidence="6">LysR substrate-binding domain-containing protein</fullName>
    </submittedName>
</protein>
<keyword evidence="7" id="KW-1185">Reference proteome</keyword>
<accession>A0ABY8BA81</accession>
<dbReference type="InterPro" id="IPR036388">
    <property type="entry name" value="WH-like_DNA-bd_sf"/>
</dbReference>
<dbReference type="RefSeq" id="WP_277415551.1">
    <property type="nucleotide sequence ID" value="NZ_CP119083.1"/>
</dbReference>
<sequence>MRRLPPLPALRAFEAAARHGSFKHAADELAVTATAISHQVRALEEYLDMPLFERRVRQVVLTDAGAALYPVLRDGFDAFAAALQHLAPAPARRSVTISATGAFMGRWLAPRVARFRAQHPDIDLDLRATDVAVDLQHDGVDVAIRYGRGPYPGLVAEPLFGDRFAPVASPALGMLVPSDLTILPLIEFTWRRPHPDNPTWQAWCAAAGVPWQAPRAQLRFSDEDHAIQAALAGQGVALLSLALVADDLMAGRLRQPFGPTVAGHTYHLVRSAAHTARPEVDAALAWLRIEATNT</sequence>
<dbReference type="InterPro" id="IPR000847">
    <property type="entry name" value="LysR_HTH_N"/>
</dbReference>
<evidence type="ECO:0000256" key="1">
    <source>
        <dbReference type="ARBA" id="ARBA00009437"/>
    </source>
</evidence>
<dbReference type="Gene3D" id="3.40.190.10">
    <property type="entry name" value="Periplasmic binding protein-like II"/>
    <property type="match status" value="2"/>
</dbReference>
<dbReference type="SUPFAM" id="SSF46785">
    <property type="entry name" value="Winged helix' DNA-binding domain"/>
    <property type="match status" value="1"/>
</dbReference>
<dbReference type="InterPro" id="IPR058163">
    <property type="entry name" value="LysR-type_TF_proteobact-type"/>
</dbReference>
<reference evidence="6 7" key="1">
    <citation type="submission" date="2023-02" db="EMBL/GenBank/DDBJ databases">
        <title>Gemone sequence of Telluria chitinolytica ACM 3522T.</title>
        <authorList>
            <person name="Frediansyah A."/>
            <person name="Miess H."/>
            <person name="Gross H."/>
        </authorList>
    </citation>
    <scope>NUCLEOTIDE SEQUENCE [LARGE SCALE GENOMIC DNA]</scope>
    <source>
        <strain evidence="6 7">ACM 3522</strain>
    </source>
</reference>
<keyword evidence="3" id="KW-0238">DNA-binding</keyword>
<dbReference type="PROSITE" id="PS50931">
    <property type="entry name" value="HTH_LYSR"/>
    <property type="match status" value="1"/>
</dbReference>
<gene>
    <name evidence="6" type="ORF">PX653_26140</name>
</gene>